<reference evidence="2 3" key="1">
    <citation type="submission" date="2017-10" db="EMBL/GenBank/DDBJ databases">
        <title>Draft genome of two endophytic bacteria isolated from 'guarana' Paullinia cupana (Mart.) Ducke.</title>
        <authorList>
            <person name="Siqueira K.A."/>
            <person name="Liotti R.G."/>
            <person name="Mendes T.A."/>
            <person name="Soares M.A."/>
        </authorList>
    </citation>
    <scope>NUCLEOTIDE SEQUENCE [LARGE SCALE GENOMIC DNA]</scope>
    <source>
        <strain evidence="2 3">342</strain>
    </source>
</reference>
<dbReference type="AlphaFoldDB" id="A0A2S9IF66"/>
<organism evidence="2 3">
    <name type="scientific">Pantoea coffeiphila</name>
    <dbReference type="NCBI Taxonomy" id="1465635"/>
    <lineage>
        <taxon>Bacteria</taxon>
        <taxon>Pseudomonadati</taxon>
        <taxon>Pseudomonadota</taxon>
        <taxon>Gammaproteobacteria</taxon>
        <taxon>Enterobacterales</taxon>
        <taxon>Erwiniaceae</taxon>
        <taxon>Pantoea</taxon>
    </lineage>
</organism>
<dbReference type="Pfam" id="PF03992">
    <property type="entry name" value="ABM"/>
    <property type="match status" value="1"/>
</dbReference>
<proteinExistence type="predicted"/>
<dbReference type="Gene3D" id="3.30.70.100">
    <property type="match status" value="1"/>
</dbReference>
<dbReference type="InterPro" id="IPR050744">
    <property type="entry name" value="AI-2_Isomerase_LsrG"/>
</dbReference>
<evidence type="ECO:0000313" key="2">
    <source>
        <dbReference type="EMBL" id="PRD16442.1"/>
    </source>
</evidence>
<gene>
    <name evidence="2" type="ORF">CQW29_06445</name>
</gene>
<dbReference type="Pfam" id="PF12680">
    <property type="entry name" value="SnoaL_2"/>
    <property type="match status" value="1"/>
</dbReference>
<dbReference type="Proteomes" id="UP000239181">
    <property type="component" value="Unassembled WGS sequence"/>
</dbReference>
<dbReference type="PANTHER" id="PTHR33336:SF15">
    <property type="entry name" value="ABM DOMAIN-CONTAINING PROTEIN"/>
    <property type="match status" value="1"/>
</dbReference>
<evidence type="ECO:0000259" key="1">
    <source>
        <dbReference type="PROSITE" id="PS51725"/>
    </source>
</evidence>
<accession>A0A2S9IF66</accession>
<dbReference type="InterPro" id="IPR007138">
    <property type="entry name" value="ABM_dom"/>
</dbReference>
<dbReference type="Gene3D" id="3.10.450.50">
    <property type="match status" value="1"/>
</dbReference>
<protein>
    <recommendedName>
        <fullName evidence="1">ABM domain-containing protein</fullName>
    </recommendedName>
</protein>
<dbReference type="InterPro" id="IPR011008">
    <property type="entry name" value="Dimeric_a/b-barrel"/>
</dbReference>
<comment type="caution">
    <text evidence="2">The sequence shown here is derived from an EMBL/GenBank/DDBJ whole genome shotgun (WGS) entry which is preliminary data.</text>
</comment>
<feature type="domain" description="ABM" evidence="1">
    <location>
        <begin position="147"/>
        <end position="236"/>
    </location>
</feature>
<keyword evidence="3" id="KW-1185">Reference proteome</keyword>
<dbReference type="SUPFAM" id="SSF54427">
    <property type="entry name" value="NTF2-like"/>
    <property type="match status" value="1"/>
</dbReference>
<dbReference type="InterPro" id="IPR032710">
    <property type="entry name" value="NTF2-like_dom_sf"/>
</dbReference>
<dbReference type="GO" id="GO:0003824">
    <property type="term" value="F:catalytic activity"/>
    <property type="evidence" value="ECO:0007669"/>
    <property type="project" value="TreeGrafter"/>
</dbReference>
<dbReference type="EMBL" id="PDET01000003">
    <property type="protein sequence ID" value="PRD16442.1"/>
    <property type="molecule type" value="Genomic_DNA"/>
</dbReference>
<dbReference type="PANTHER" id="PTHR33336">
    <property type="entry name" value="QUINOL MONOOXYGENASE YGIN-RELATED"/>
    <property type="match status" value="1"/>
</dbReference>
<name>A0A2S9IF66_9GAMM</name>
<dbReference type="PROSITE" id="PS51725">
    <property type="entry name" value="ABM"/>
    <property type="match status" value="1"/>
</dbReference>
<dbReference type="SUPFAM" id="SSF54909">
    <property type="entry name" value="Dimeric alpha+beta barrel"/>
    <property type="match status" value="1"/>
</dbReference>
<dbReference type="InterPro" id="IPR037401">
    <property type="entry name" value="SnoaL-like"/>
</dbReference>
<evidence type="ECO:0000313" key="3">
    <source>
        <dbReference type="Proteomes" id="UP000239181"/>
    </source>
</evidence>
<dbReference type="OrthoDB" id="9812192at2"/>
<sequence length="253" mass="28413">MKTAIQLLQNYLDVIQNPQAAAALFAEDGVLELPYLQTLGLPHRVQGREQIQAFIAGLLKKVPDFRFRNIRFLIDTPAQAFAEYSVEAEVPATGQIYKQTYAGRLVAEKGQITLLRESMDTLAAQRAFTDGRISTAGDHDKTQPTAIVVSAYYRVHPEDRQTFIDAVKPEMQAAQQLPGCVFYAFSQDLVNPDAFHLSEGWADIDAYERHEHSATFLQALSTVVKEVRILHREGVRYDVAKQHIDDPRGKVTD</sequence>